<feature type="region of interest" description="Disordered" evidence="1">
    <location>
        <begin position="1"/>
        <end position="144"/>
    </location>
</feature>
<feature type="compositionally biased region" description="Polar residues" evidence="1">
    <location>
        <begin position="98"/>
        <end position="112"/>
    </location>
</feature>
<dbReference type="Proteomes" id="UP000240493">
    <property type="component" value="Unassembled WGS sequence"/>
</dbReference>
<dbReference type="EMBL" id="KZ679260">
    <property type="protein sequence ID" value="PTB42413.1"/>
    <property type="molecule type" value="Genomic_DNA"/>
</dbReference>
<organism evidence="2 3">
    <name type="scientific">Trichoderma asperellum (strain ATCC 204424 / CBS 433.97 / NBRC 101777)</name>
    <dbReference type="NCBI Taxonomy" id="1042311"/>
    <lineage>
        <taxon>Eukaryota</taxon>
        <taxon>Fungi</taxon>
        <taxon>Dikarya</taxon>
        <taxon>Ascomycota</taxon>
        <taxon>Pezizomycotina</taxon>
        <taxon>Sordariomycetes</taxon>
        <taxon>Hypocreomycetidae</taxon>
        <taxon>Hypocreales</taxon>
        <taxon>Hypocreaceae</taxon>
        <taxon>Trichoderma</taxon>
    </lineage>
</organism>
<feature type="compositionally biased region" description="Polar residues" evidence="1">
    <location>
        <begin position="29"/>
        <end position="52"/>
    </location>
</feature>
<dbReference type="AlphaFoldDB" id="A0A2T3ZC73"/>
<name>A0A2T3ZC73_TRIA4</name>
<gene>
    <name evidence="2" type="ORF">M441DRAFT_46094</name>
</gene>
<accession>A0A2T3ZC73</accession>
<reference evidence="2 3" key="1">
    <citation type="submission" date="2016-07" db="EMBL/GenBank/DDBJ databases">
        <title>Multiple horizontal gene transfer events from other fungi enriched the ability of initially mycotrophic Trichoderma (Ascomycota) to feed on dead plant biomass.</title>
        <authorList>
            <consortium name="DOE Joint Genome Institute"/>
            <person name="Aerts A."/>
            <person name="Atanasova L."/>
            <person name="Chenthamara K."/>
            <person name="Zhang J."/>
            <person name="Grujic M."/>
            <person name="Henrissat B."/>
            <person name="Kuo A."/>
            <person name="Salamov A."/>
            <person name="Lipzen A."/>
            <person name="Labutti K."/>
            <person name="Barry K."/>
            <person name="Miao Y."/>
            <person name="Rahimi M.J."/>
            <person name="Shen Q."/>
            <person name="Grigoriev I.V."/>
            <person name="Kubicek C.P."/>
            <person name="Druzhinina I.S."/>
        </authorList>
    </citation>
    <scope>NUCLEOTIDE SEQUENCE [LARGE SCALE GENOMIC DNA]</scope>
    <source>
        <strain evidence="2 3">CBS 433.97</strain>
    </source>
</reference>
<evidence type="ECO:0000313" key="3">
    <source>
        <dbReference type="Proteomes" id="UP000240493"/>
    </source>
</evidence>
<protein>
    <submittedName>
        <fullName evidence="2">Uncharacterized protein</fullName>
    </submittedName>
</protein>
<keyword evidence="3" id="KW-1185">Reference proteome</keyword>
<feature type="compositionally biased region" description="Polar residues" evidence="1">
    <location>
        <begin position="1"/>
        <end position="17"/>
    </location>
</feature>
<evidence type="ECO:0000313" key="2">
    <source>
        <dbReference type="EMBL" id="PTB42413.1"/>
    </source>
</evidence>
<sequence>MEGSVTNRLATTSNPASKFTFLPYDPPSTLLQSNSAASGYESSRNEASNGATSIGKEHSSVRPTTNINDPVQSSPTKTVPLTSEPQLTTGAQSDAHLNGTTESQGTSTIPTTSRKDTEAKLTSTHKQSPHPLEKADDTFIAFSY</sequence>
<feature type="compositionally biased region" description="Polar residues" evidence="1">
    <location>
        <begin position="61"/>
        <end position="92"/>
    </location>
</feature>
<proteinExistence type="predicted"/>
<evidence type="ECO:0000256" key="1">
    <source>
        <dbReference type="SAM" id="MobiDB-lite"/>
    </source>
</evidence>